<dbReference type="KEGG" id="aym:YM304_35040"/>
<keyword evidence="2" id="KW-1185">Reference proteome</keyword>
<sequence>MQRMNDDALSADLDALHLDAVSALVRDMSDAELHHVAELVRQVQIERAIGDGDEDAIIAAAFETGFGRDGLGALPWVEGNVIVCPGGTVSKSKSSHKCRFVSVDDVWVWESSLLLREDKRSSPGNDEGFRAVALLPLVDGTGIDVVSGKQRSGQHSVDHVVSYEVRGGELVEVSQRTITSHH</sequence>
<protein>
    <submittedName>
        <fullName evidence="1">Uncharacterized protein</fullName>
    </submittedName>
</protein>
<evidence type="ECO:0000313" key="2">
    <source>
        <dbReference type="Proteomes" id="UP000011863"/>
    </source>
</evidence>
<evidence type="ECO:0000313" key="1">
    <source>
        <dbReference type="EMBL" id="BAN03818.1"/>
    </source>
</evidence>
<dbReference type="Proteomes" id="UP000011863">
    <property type="component" value="Chromosome"/>
</dbReference>
<gene>
    <name evidence="1" type="ORF">YM304_35040</name>
</gene>
<dbReference type="AlphaFoldDB" id="A0A6C7EGU7"/>
<organism evidence="1 2">
    <name type="scientific">Ilumatobacter coccineus (strain NBRC 103263 / KCTC 29153 / YM16-304)</name>
    <dbReference type="NCBI Taxonomy" id="1313172"/>
    <lineage>
        <taxon>Bacteria</taxon>
        <taxon>Bacillati</taxon>
        <taxon>Actinomycetota</taxon>
        <taxon>Acidimicrobiia</taxon>
        <taxon>Acidimicrobiales</taxon>
        <taxon>Ilumatobacteraceae</taxon>
        <taxon>Ilumatobacter</taxon>
    </lineage>
</organism>
<reference evidence="1 2" key="1">
    <citation type="journal article" date="2013" name="Int. J. Syst. Evol. Microbiol.">
        <title>Ilumatobacter nonamiense sp. nov. and Ilumatobacter coccineum sp. nov., isolated from seashore sand.</title>
        <authorList>
            <person name="Matsumoto A."/>
            <person name="Kasai H."/>
            <person name="Matsuo Y."/>
            <person name="Shizuri Y."/>
            <person name="Ichikawa N."/>
            <person name="Fujita N."/>
            <person name="Omura S."/>
            <person name="Takahashi Y."/>
        </authorList>
    </citation>
    <scope>NUCLEOTIDE SEQUENCE [LARGE SCALE GENOMIC DNA]</scope>
    <source>
        <strain evidence="2">NBRC 103263 / KCTC 29153 / YM16-304</strain>
    </source>
</reference>
<dbReference type="EMBL" id="AP012057">
    <property type="protein sequence ID" value="BAN03818.1"/>
    <property type="molecule type" value="Genomic_DNA"/>
</dbReference>
<proteinExistence type="predicted"/>
<name>A0A6C7EGU7_ILUCY</name>
<accession>A0A6C7EGU7</accession>